<reference evidence="1" key="1">
    <citation type="submission" date="2020-03" db="EMBL/GenBank/DDBJ databases">
        <title>The deep terrestrial virosphere.</title>
        <authorList>
            <person name="Holmfeldt K."/>
            <person name="Nilsson E."/>
            <person name="Simone D."/>
            <person name="Lopez-Fernandez M."/>
            <person name="Wu X."/>
            <person name="de Brujin I."/>
            <person name="Lundin D."/>
            <person name="Andersson A."/>
            <person name="Bertilsson S."/>
            <person name="Dopson M."/>
        </authorList>
    </citation>
    <scope>NUCLEOTIDE SEQUENCE</scope>
    <source>
        <strain evidence="1">TM448A03289</strain>
    </source>
</reference>
<accession>A0A6H2A0B7</accession>
<sequence>MINYNETTFNKLVGKYDTTIFSFMEEIGTSKGDSNIINELFTRQDSNEPDVAIHGTTAHSDAKPHTGTRNYEDIAEWYTKKIDFDEFSLTEVFGRKFLDDNKLLNMQNRGVSLMRSAYRTHENFAAQVFINCDQSSFTKDGKSYDWTLSADNVAFVSDSHTSVTGRCNTLDNKTTNALDGDNFQTAINTIGKFEDDNGNQGTYFGDTLVVGIDLVKPALELINSDGKATTANRDYNIYQGSMRLIVWNRFKQQSGKTGYPWLLIDSESAKEDLYFLDRVKPEITDNRNWQTMTWEVGVYFRFAIGIYGWRWCVGNIPA</sequence>
<organism evidence="1">
    <name type="scientific">viral metagenome</name>
    <dbReference type="NCBI Taxonomy" id="1070528"/>
    <lineage>
        <taxon>unclassified sequences</taxon>
        <taxon>metagenomes</taxon>
        <taxon>organismal metagenomes</taxon>
    </lineage>
</organism>
<gene>
    <name evidence="1" type="ORF">TM448A03289_0006</name>
</gene>
<evidence type="ECO:0000313" key="1">
    <source>
        <dbReference type="EMBL" id="QJA53179.1"/>
    </source>
</evidence>
<proteinExistence type="predicted"/>
<name>A0A6H2A0B7_9ZZZZ</name>
<protein>
    <submittedName>
        <fullName evidence="1">Putative capsid protein</fullName>
    </submittedName>
</protein>
<dbReference type="AlphaFoldDB" id="A0A6H2A0B7"/>
<dbReference type="EMBL" id="MT144400">
    <property type="protein sequence ID" value="QJA53179.1"/>
    <property type="molecule type" value="Genomic_DNA"/>
</dbReference>